<dbReference type="Gene3D" id="3.40.30.50">
    <property type="entry name" value="Sep15/SelM thioredoxin-like domain, active-site redox motif"/>
    <property type="match status" value="1"/>
</dbReference>
<dbReference type="InterPro" id="IPR036249">
    <property type="entry name" value="Thioredoxin-like_sf"/>
</dbReference>
<dbReference type="Pfam" id="PF08806">
    <property type="entry name" value="Sep15_SelM"/>
    <property type="match status" value="1"/>
</dbReference>
<reference evidence="4" key="1">
    <citation type="submission" date="2022-08" db="EMBL/GenBank/DDBJ databases">
        <title>Novel sulphate-reducing endosymbionts in the free-living metamonad Anaeramoeba.</title>
        <authorList>
            <person name="Jerlstrom-Hultqvist J."/>
            <person name="Cepicka I."/>
            <person name="Gallot-Lavallee L."/>
            <person name="Salas-Leiva D."/>
            <person name="Curtis B.A."/>
            <person name="Zahonova K."/>
            <person name="Pipaliya S."/>
            <person name="Dacks J."/>
            <person name="Roger A.J."/>
        </authorList>
    </citation>
    <scope>NUCLEOTIDE SEQUENCE</scope>
    <source>
        <strain evidence="4">Busselton2</strain>
    </source>
</reference>
<dbReference type="EMBL" id="JANTQA010000036">
    <property type="protein sequence ID" value="KAJ3435768.1"/>
    <property type="molecule type" value="Genomic_DNA"/>
</dbReference>
<organism evidence="4 5">
    <name type="scientific">Anaeramoeba flamelloides</name>
    <dbReference type="NCBI Taxonomy" id="1746091"/>
    <lineage>
        <taxon>Eukaryota</taxon>
        <taxon>Metamonada</taxon>
        <taxon>Anaeramoebidae</taxon>
        <taxon>Anaeramoeba</taxon>
    </lineage>
</organism>
<feature type="signal peptide" evidence="2">
    <location>
        <begin position="1"/>
        <end position="20"/>
    </location>
</feature>
<evidence type="ECO:0000256" key="2">
    <source>
        <dbReference type="SAM" id="SignalP"/>
    </source>
</evidence>
<name>A0AAV7Z6N1_9EUKA</name>
<comment type="similarity">
    <text evidence="1">Belongs to the selenoprotein M/F family.</text>
</comment>
<protein>
    <recommendedName>
        <fullName evidence="3">Selenoprotein F/M domain-containing protein</fullName>
    </recommendedName>
</protein>
<proteinExistence type="inferred from homology"/>
<feature type="chain" id="PRO_5043967246" description="Selenoprotein F/M domain-containing protein" evidence="2">
    <location>
        <begin position="21"/>
        <end position="157"/>
    </location>
</feature>
<evidence type="ECO:0000259" key="3">
    <source>
        <dbReference type="Pfam" id="PF08806"/>
    </source>
</evidence>
<dbReference type="InterPro" id="IPR038219">
    <property type="entry name" value="Sep15/SelM_sf"/>
</dbReference>
<dbReference type="AlphaFoldDB" id="A0AAV7Z6N1"/>
<accession>A0AAV7Z6N1</accession>
<dbReference type="Proteomes" id="UP001146793">
    <property type="component" value="Unassembled WGS sequence"/>
</dbReference>
<feature type="domain" description="Selenoprotein F/M" evidence="3">
    <location>
        <begin position="87"/>
        <end position="150"/>
    </location>
</feature>
<dbReference type="SUPFAM" id="SSF52833">
    <property type="entry name" value="Thioredoxin-like"/>
    <property type="match status" value="1"/>
</dbReference>
<keyword evidence="2" id="KW-0732">Signal</keyword>
<evidence type="ECO:0000313" key="5">
    <source>
        <dbReference type="Proteomes" id="UP001146793"/>
    </source>
</evidence>
<sequence>MKITLSLLIILLTVSLFTSAKIIISSTSTDTDSDDDIVIEEFDSEFAKLTDDEKLQKIQDDTGIFFEDPDEEVEQKSGLARIQSGYGKNLAKYPQIHEFVMNEGWDYEGLEVLFIGDKPELLELDGKSNVIKRHDIRDWTLPQLREKLIELGVKPKK</sequence>
<evidence type="ECO:0000256" key="1">
    <source>
        <dbReference type="ARBA" id="ARBA00005742"/>
    </source>
</evidence>
<dbReference type="InterPro" id="IPR014912">
    <property type="entry name" value="Sep15_SelM_dom"/>
</dbReference>
<evidence type="ECO:0000313" key="4">
    <source>
        <dbReference type="EMBL" id="KAJ3435768.1"/>
    </source>
</evidence>
<comment type="caution">
    <text evidence="4">The sequence shown here is derived from an EMBL/GenBank/DDBJ whole genome shotgun (WGS) entry which is preliminary data.</text>
</comment>
<gene>
    <name evidence="4" type="ORF">M0812_17807</name>
</gene>